<proteinExistence type="predicted"/>
<evidence type="ECO:0000313" key="4">
    <source>
        <dbReference type="Proteomes" id="UP000188320"/>
    </source>
</evidence>
<feature type="region of interest" description="Disordered" evidence="1">
    <location>
        <begin position="103"/>
        <end position="154"/>
    </location>
</feature>
<dbReference type="EMBL" id="LSSK01000657">
    <property type="protein sequence ID" value="OMH82471.1"/>
    <property type="molecule type" value="Genomic_DNA"/>
</dbReference>
<evidence type="ECO:0000256" key="1">
    <source>
        <dbReference type="SAM" id="MobiDB-lite"/>
    </source>
</evidence>
<feature type="compositionally biased region" description="Low complexity" evidence="1">
    <location>
        <begin position="114"/>
        <end position="133"/>
    </location>
</feature>
<dbReference type="Proteomes" id="UP000188320">
    <property type="component" value="Unassembled WGS sequence"/>
</dbReference>
<dbReference type="EMBL" id="LSSK01001929">
    <property type="protein sequence ID" value="OMH78417.1"/>
    <property type="molecule type" value="Genomic_DNA"/>
</dbReference>
<evidence type="ECO:0000313" key="3">
    <source>
        <dbReference type="EMBL" id="OMH82471.1"/>
    </source>
</evidence>
<comment type="caution">
    <text evidence="3">The sequence shown here is derived from an EMBL/GenBank/DDBJ whole genome shotgun (WGS) entry which is preliminary data.</text>
</comment>
<sequence>MLEPYDTRAPKHPNNINTFTHVIGEPTPPNSESDTGGLGYYKNARQSLPVENGGPAVAVAENMPTTPQMFKPITPETDKDTSGENFVTSVIAGKREHPFILNIPSNNGNVKNNSSSSESESRSRFFGFMSSGGAKSQRIKDKTGHHKPTLSENPMFVSSMNINTLIAESNIALKSGGIRSSDIVGSSIIGGSGAGNGNGNSSEDFAVGDSQVGWSLPPNVA</sequence>
<evidence type="ECO:0000313" key="2">
    <source>
        <dbReference type="EMBL" id="OMH78417.1"/>
    </source>
</evidence>
<accession>A0A1R1PNF6</accession>
<protein>
    <submittedName>
        <fullName evidence="3">Uncharacterized protein</fullName>
    </submittedName>
</protein>
<dbReference type="AlphaFoldDB" id="A0A1R1PNF6"/>
<organism evidence="3 4">
    <name type="scientific">Zancudomyces culisetae</name>
    <name type="common">Gut fungus</name>
    <name type="synonym">Smittium culisetae</name>
    <dbReference type="NCBI Taxonomy" id="1213189"/>
    <lineage>
        <taxon>Eukaryota</taxon>
        <taxon>Fungi</taxon>
        <taxon>Fungi incertae sedis</taxon>
        <taxon>Zoopagomycota</taxon>
        <taxon>Kickxellomycotina</taxon>
        <taxon>Harpellomycetes</taxon>
        <taxon>Harpellales</taxon>
        <taxon>Legeriomycetaceae</taxon>
        <taxon>Zancudomyces</taxon>
    </lineage>
</organism>
<feature type="region of interest" description="Disordered" evidence="1">
    <location>
        <begin position="190"/>
        <end position="221"/>
    </location>
</feature>
<reference evidence="4" key="2">
    <citation type="submission" date="2017-01" db="EMBL/GenBank/DDBJ databases">
        <authorList>
            <person name="Wang Y."/>
            <person name="White M."/>
            <person name="Kvist S."/>
            <person name="Moncalvo J.-M."/>
        </authorList>
    </citation>
    <scope>NUCLEOTIDE SEQUENCE [LARGE SCALE GENOMIC DNA]</scope>
    <source>
        <strain evidence="4">COL-18-3</strain>
    </source>
</reference>
<keyword evidence="4" id="KW-1185">Reference proteome</keyword>
<feature type="compositionally biased region" description="Polar residues" evidence="1">
    <location>
        <begin position="103"/>
        <end position="113"/>
    </location>
</feature>
<name>A0A1R1PNF6_ZANCU</name>
<gene>
    <name evidence="3" type="ORF">AX774_g4040</name>
    <name evidence="2" type="ORF">AX774_g8191</name>
</gene>
<reference evidence="3" key="1">
    <citation type="submission" date="2017-01" db="EMBL/GenBank/DDBJ databases">
        <authorList>
            <person name="Mah S.A."/>
            <person name="Swanson W.J."/>
            <person name="Moy G.W."/>
            <person name="Vacquier V.D."/>
        </authorList>
    </citation>
    <scope>NUCLEOTIDE SEQUENCE [LARGE SCALE GENOMIC DNA]</scope>
    <source>
        <strain evidence="3">COL-18-3</strain>
    </source>
</reference>